<proteinExistence type="predicted"/>
<gene>
    <name evidence="1" type="ORF">AArcS_2130</name>
</gene>
<reference evidence="1" key="1">
    <citation type="submission" date="2020-11" db="EMBL/GenBank/DDBJ databases">
        <title>Carbohydrate-dependent, anaerobic sulfur respiration: A novel catabolism in halophilic archaea.</title>
        <authorList>
            <person name="Sorokin D.Y."/>
            <person name="Messina E."/>
            <person name="Smedile F."/>
            <person name="La Cono V."/>
            <person name="Hallsworth J.E."/>
            <person name="Yakimov M.M."/>
        </authorList>
    </citation>
    <scope>NUCLEOTIDE SEQUENCE</scope>
    <source>
        <strain evidence="1">AArc-S</strain>
    </source>
</reference>
<dbReference type="Proteomes" id="UP000663586">
    <property type="component" value="Chromosome"/>
</dbReference>
<dbReference type="KEGG" id="hara:AArcS_2130"/>
<evidence type="ECO:0000313" key="1">
    <source>
        <dbReference type="EMBL" id="QSG03328.1"/>
    </source>
</evidence>
<protein>
    <submittedName>
        <fullName evidence="1">Uncharacterized protein</fullName>
    </submittedName>
</protein>
<dbReference type="RefSeq" id="WP_238477384.1">
    <property type="nucleotide sequence ID" value="NZ_CP064786.1"/>
</dbReference>
<accession>A0A897MTG7</accession>
<organism evidence="1 2">
    <name type="scientific">Natranaeroarchaeum sulfidigenes</name>
    <dbReference type="NCBI Taxonomy" id="2784880"/>
    <lineage>
        <taxon>Archaea</taxon>
        <taxon>Methanobacteriati</taxon>
        <taxon>Methanobacteriota</taxon>
        <taxon>Stenosarchaea group</taxon>
        <taxon>Halobacteria</taxon>
        <taxon>Halobacteriales</taxon>
        <taxon>Natronoarchaeaceae</taxon>
        <taxon>Natranaeroarchaeum</taxon>
    </lineage>
</organism>
<name>A0A897MTG7_9EURY</name>
<keyword evidence="2" id="KW-1185">Reference proteome</keyword>
<evidence type="ECO:0000313" key="2">
    <source>
        <dbReference type="Proteomes" id="UP000663586"/>
    </source>
</evidence>
<sequence>MPVRTGEIGPTEPEVLAHTKRALFPGDNREHGYAVVDTQFATDRWLAERRVDPRITESLSPFNRVEIGTGYPDLVGVGWLDDEWVFGEPTRDHPPLIAVEAKGYREDDYVDIEQGIVQAHDRIAEANAAYLAAPQDAISAAAQSLAQDLNVGVLGVAAGGDVDVLEAPRLVGAESPTTASAIRFQTTAQGVADQSFGLNHPKNYLAYPLAVHHDGPTAELIEKYVVGAVDSARTGAGFLGLIESVPDGDVHVTPLGREVVRFALERADGSLGDALAQFDDWRRTRQRFAEQAPAWGQLTRRVLSEYPATPLLVEELQSLADDGISAPSLRQLVVHLHEHHPAFAVELFVRGTDDARERVFADENTLDREALADGNVYHSATTFQLKALLYHAGILAERGAEPHRIDPTTDCWALATPL</sequence>
<dbReference type="EMBL" id="CP064786">
    <property type="protein sequence ID" value="QSG03328.1"/>
    <property type="molecule type" value="Genomic_DNA"/>
</dbReference>
<dbReference type="GeneID" id="70685507"/>
<dbReference type="AlphaFoldDB" id="A0A897MTG7"/>